<dbReference type="InterPro" id="IPR036116">
    <property type="entry name" value="FN3_sf"/>
</dbReference>
<dbReference type="EMBL" id="JBHTNZ010000025">
    <property type="protein sequence ID" value="MFD1462991.1"/>
    <property type="molecule type" value="Genomic_DNA"/>
</dbReference>
<dbReference type="InterPro" id="IPR012341">
    <property type="entry name" value="6hp_glycosidase-like_sf"/>
</dbReference>
<dbReference type="InterPro" id="IPR013783">
    <property type="entry name" value="Ig-like_fold"/>
</dbReference>
<evidence type="ECO:0000256" key="3">
    <source>
        <dbReference type="ARBA" id="ARBA00023295"/>
    </source>
</evidence>
<dbReference type="InterPro" id="IPR003961">
    <property type="entry name" value="FN3_dom"/>
</dbReference>
<keyword evidence="9" id="KW-1185">Reference proteome</keyword>
<reference evidence="9" key="1">
    <citation type="journal article" date="2019" name="Int. J. Syst. Evol. Microbiol.">
        <title>The Global Catalogue of Microorganisms (GCM) 10K type strain sequencing project: providing services to taxonomists for standard genome sequencing and annotation.</title>
        <authorList>
            <consortium name="The Broad Institute Genomics Platform"/>
            <consortium name="The Broad Institute Genome Sequencing Center for Infectious Disease"/>
            <person name="Wu L."/>
            <person name="Ma J."/>
        </authorList>
    </citation>
    <scope>NUCLEOTIDE SEQUENCE [LARGE SCALE GENOMIC DNA]</scope>
    <source>
        <strain evidence="9">CCM 9147</strain>
    </source>
</reference>
<dbReference type="InterPro" id="IPR036966">
    <property type="entry name" value="CBM3_sf"/>
</dbReference>
<proteinExistence type="predicted"/>
<dbReference type="Gene3D" id="2.60.40.10">
    <property type="entry name" value="Immunoglobulins"/>
    <property type="match status" value="1"/>
</dbReference>
<dbReference type="InterPro" id="IPR008928">
    <property type="entry name" value="6-hairpin_glycosidase_sf"/>
</dbReference>
<feature type="chain" id="PRO_5045261339" evidence="5">
    <location>
        <begin position="32"/>
        <end position="959"/>
    </location>
</feature>
<dbReference type="InterPro" id="IPR008965">
    <property type="entry name" value="CBM2/CBM3_carb-bd_dom_sf"/>
</dbReference>
<dbReference type="RefSeq" id="WP_229525793.1">
    <property type="nucleotide sequence ID" value="NZ_JAFFQR010000105.1"/>
</dbReference>
<dbReference type="Proteomes" id="UP001597340">
    <property type="component" value="Unassembled WGS sequence"/>
</dbReference>
<evidence type="ECO:0000259" key="7">
    <source>
        <dbReference type="PROSITE" id="PS51172"/>
    </source>
</evidence>
<feature type="domain" description="CBM3" evidence="7">
    <location>
        <begin position="807"/>
        <end position="959"/>
    </location>
</feature>
<dbReference type="Gene3D" id="2.60.40.710">
    <property type="entry name" value="Endoglucanase-like"/>
    <property type="match status" value="2"/>
</dbReference>
<dbReference type="GO" id="GO:0016787">
    <property type="term" value="F:hydrolase activity"/>
    <property type="evidence" value="ECO:0007669"/>
    <property type="project" value="UniProtKB-KW"/>
</dbReference>
<dbReference type="SMART" id="SM00060">
    <property type="entry name" value="FN3"/>
    <property type="match status" value="1"/>
</dbReference>
<protein>
    <submittedName>
        <fullName evidence="8">Glycoside hydrolase family 9 protein</fullName>
    </submittedName>
</protein>
<evidence type="ECO:0000256" key="1">
    <source>
        <dbReference type="ARBA" id="ARBA00022801"/>
    </source>
</evidence>
<accession>A0ABW4DGQ2</accession>
<sequence>MKTSKRFLGVFRTCGVAALATAMTLSSVSFLAVPAKAAGAAKYNYAEALQKSLYFYDAEKSGQGITGGHLEWRGDSELSDSHIPLGINGTTTNMTNMSANFINSNKAVLDPDGNGSVDVSGGFHDAGDHVKFGLPQSYTASTLGWGFYEFRDAFRQTGQEEHMLEELKWFSDYLLRSTFRDSSGKVIAFNYMVGNGTVDHTYWGPPELQDSAKYPRPATFATAETPASDQAAEAAAALAIMSLNMKNDDAEYASTCLENAKALYRFAQTNRGLGNSDGFYNSSFDEDDLSWAAVWLYAATSDMNYIHDINATGPDGMYTGYMKKIIRSTSDSWQNIWVHSWDTVWGGVFMKLATLFPDNPDFDYFARWNLEYWSGGKIQHKDPSDKTYLKQSPDGFGAISTWGSARYNAAAQLCALVYSKYTGRTDFADWAKSQMDYIMGDNPMGYSYIVGFPTPQQSAKHPHHRAAHGSKTNNMTTPAEHRHVLWGALVGGPDSDDVHNDVTTDYVYNEVAIDYNAGLVGALAGLYLQYGQGQQPLADFPPKEEKTDEYYAETKLEQENAERSQVTLTVHNESVHPPHFETGMAARYYFSISELLAAGQSINDVSLEIYYDEQKTISGVPVKVTGPFAVDAAAGTYYYQFDWADSPLYGDRDFQFGLIAKQDRNYKSHWDPTNDWSHTGITSRAAISPYVPVYLNGVKVYGNEPDGGSRSPIVPPVPKDLKTTAGNAQATVSWNTSSWATSYSVKRATTSGGPYTTIATVASATYVDTGLTNDTTYYYVVSAANSAGESENSDQGSVTPQATVDVKPGALALQYRAGDTNAGDNQFKPQFNIVNTGSTAVPLSELTIRYWYTIDGDKPQTFNCDWAQVGCSNLSGKLVKTPTAKAGADAYLEIAFGANAGSITAGGNTGEIQTRINKNDWTNYNEADDYSFDPTKTSFTNWDHVTLYQNGTLVWGIEP</sequence>
<feature type="signal peptide" evidence="5">
    <location>
        <begin position="1"/>
        <end position="31"/>
    </location>
</feature>
<comment type="caution">
    <text evidence="8">The sequence shown here is derived from an EMBL/GenBank/DDBJ whole genome shotgun (WGS) entry which is preliminary data.</text>
</comment>
<dbReference type="PANTHER" id="PTHR22298">
    <property type="entry name" value="ENDO-1,4-BETA-GLUCANASE"/>
    <property type="match status" value="1"/>
</dbReference>
<feature type="domain" description="CBM3" evidence="7">
    <location>
        <begin position="545"/>
        <end position="706"/>
    </location>
</feature>
<evidence type="ECO:0000256" key="5">
    <source>
        <dbReference type="SAM" id="SignalP"/>
    </source>
</evidence>
<evidence type="ECO:0000313" key="8">
    <source>
        <dbReference type="EMBL" id="MFD1462991.1"/>
    </source>
</evidence>
<dbReference type="PROSITE" id="PS51172">
    <property type="entry name" value="CBM3"/>
    <property type="match status" value="2"/>
</dbReference>
<dbReference type="SUPFAM" id="SSF49384">
    <property type="entry name" value="Carbohydrate-binding domain"/>
    <property type="match status" value="2"/>
</dbReference>
<feature type="domain" description="Fibronectin type-III" evidence="6">
    <location>
        <begin position="715"/>
        <end position="803"/>
    </location>
</feature>
<gene>
    <name evidence="8" type="ORF">ACFQ5D_16695</name>
</gene>
<dbReference type="Pfam" id="PF00759">
    <property type="entry name" value="Glyco_hydro_9"/>
    <property type="match status" value="1"/>
</dbReference>
<dbReference type="SUPFAM" id="SSF48208">
    <property type="entry name" value="Six-hairpin glycosidases"/>
    <property type="match status" value="1"/>
</dbReference>
<dbReference type="SUPFAM" id="SSF49265">
    <property type="entry name" value="Fibronectin type III"/>
    <property type="match status" value="1"/>
</dbReference>
<dbReference type="InterPro" id="IPR001956">
    <property type="entry name" value="CBM3"/>
</dbReference>
<keyword evidence="2" id="KW-0119">Carbohydrate metabolism</keyword>
<dbReference type="Pfam" id="PF00942">
    <property type="entry name" value="CBM_3"/>
    <property type="match status" value="2"/>
</dbReference>
<keyword evidence="3" id="KW-0326">Glycosidase</keyword>
<evidence type="ECO:0000313" key="9">
    <source>
        <dbReference type="Proteomes" id="UP001597340"/>
    </source>
</evidence>
<dbReference type="PROSITE" id="PS50853">
    <property type="entry name" value="FN3"/>
    <property type="match status" value="1"/>
</dbReference>
<keyword evidence="1 8" id="KW-0378">Hydrolase</keyword>
<organism evidence="8 9">
    <name type="scientific">Paenibacillus farraposensis</name>
    <dbReference type="NCBI Taxonomy" id="2807095"/>
    <lineage>
        <taxon>Bacteria</taxon>
        <taxon>Bacillati</taxon>
        <taxon>Bacillota</taxon>
        <taxon>Bacilli</taxon>
        <taxon>Bacillales</taxon>
        <taxon>Paenibacillaceae</taxon>
        <taxon>Paenibacillus</taxon>
    </lineage>
</organism>
<evidence type="ECO:0000259" key="6">
    <source>
        <dbReference type="PROSITE" id="PS50853"/>
    </source>
</evidence>
<dbReference type="SMART" id="SM01067">
    <property type="entry name" value="CBM_3"/>
    <property type="match status" value="1"/>
</dbReference>
<evidence type="ECO:0000256" key="4">
    <source>
        <dbReference type="ARBA" id="ARBA00023326"/>
    </source>
</evidence>
<keyword evidence="4" id="KW-0624">Polysaccharide degradation</keyword>
<keyword evidence="5" id="KW-0732">Signal</keyword>
<dbReference type="CDD" id="cd00063">
    <property type="entry name" value="FN3"/>
    <property type="match status" value="1"/>
</dbReference>
<evidence type="ECO:0000256" key="2">
    <source>
        <dbReference type="ARBA" id="ARBA00023277"/>
    </source>
</evidence>
<dbReference type="Gene3D" id="1.50.10.10">
    <property type="match status" value="1"/>
</dbReference>
<dbReference type="InterPro" id="IPR001701">
    <property type="entry name" value="Glyco_hydro_9"/>
</dbReference>
<name>A0ABW4DGQ2_9BACL</name>